<dbReference type="OrthoDB" id="10364763at2759"/>
<keyword evidence="2" id="KW-1185">Reference proteome</keyword>
<dbReference type="RefSeq" id="XP_056077150.1">
    <property type="nucleotide sequence ID" value="XM_056210328.1"/>
</dbReference>
<accession>A0A9W9CFZ6</accession>
<proteinExistence type="predicted"/>
<dbReference type="GeneID" id="80905047"/>
<gene>
    <name evidence="1" type="ORF">N0V89_001517</name>
</gene>
<comment type="caution">
    <text evidence="1">The sequence shown here is derived from an EMBL/GenBank/DDBJ whole genome shotgun (WGS) entry which is preliminary data.</text>
</comment>
<dbReference type="Proteomes" id="UP001140513">
    <property type="component" value="Unassembled WGS sequence"/>
</dbReference>
<evidence type="ECO:0000313" key="1">
    <source>
        <dbReference type="EMBL" id="KAJ4360948.1"/>
    </source>
</evidence>
<dbReference type="EMBL" id="JAPEUX010000001">
    <property type="protein sequence ID" value="KAJ4360948.1"/>
    <property type="molecule type" value="Genomic_DNA"/>
</dbReference>
<name>A0A9W9CFZ6_9PLEO</name>
<organism evidence="1 2">
    <name type="scientific">Didymosphaeria variabile</name>
    <dbReference type="NCBI Taxonomy" id="1932322"/>
    <lineage>
        <taxon>Eukaryota</taxon>
        <taxon>Fungi</taxon>
        <taxon>Dikarya</taxon>
        <taxon>Ascomycota</taxon>
        <taxon>Pezizomycotina</taxon>
        <taxon>Dothideomycetes</taxon>
        <taxon>Pleosporomycetidae</taxon>
        <taxon>Pleosporales</taxon>
        <taxon>Massarineae</taxon>
        <taxon>Didymosphaeriaceae</taxon>
        <taxon>Didymosphaeria</taxon>
    </lineage>
</organism>
<protein>
    <submittedName>
        <fullName evidence="1">Uncharacterized protein</fullName>
    </submittedName>
</protein>
<reference evidence="1" key="1">
    <citation type="submission" date="2022-10" db="EMBL/GenBank/DDBJ databases">
        <title>Tapping the CABI collections for fungal endophytes: first genome assemblies for Collariella, Neodidymelliopsis, Ascochyta clinopodiicola, Didymella pomorum, Didymosphaeria variabile, Neocosmospora piperis and Neocucurbitaria cava.</title>
        <authorList>
            <person name="Hill R."/>
        </authorList>
    </citation>
    <scope>NUCLEOTIDE SEQUENCE</scope>
    <source>
        <strain evidence="1">IMI 356815</strain>
    </source>
</reference>
<sequence length="172" mass="19605">MDTSLLSLPMRLKRALPSDEDAPSIRELVDATSKRKIAQPLTRRMKAIRAIQENWPDGWDGSTIPPERLIIRDIAPRIEVDGKKALAGEDDVALLPPGQWAKRFVDALKELSDLTKNNRMSAMNRLTFAVQMRTVFGTGDDQWEWTRERFALEVLCKDIMELCAKIRKESKA</sequence>
<evidence type="ECO:0000313" key="2">
    <source>
        <dbReference type="Proteomes" id="UP001140513"/>
    </source>
</evidence>
<dbReference type="AlphaFoldDB" id="A0A9W9CFZ6"/>